<evidence type="ECO:0000313" key="3">
    <source>
        <dbReference type="Proteomes" id="UP001154282"/>
    </source>
</evidence>
<name>A0AAV0GVL1_9ROSI</name>
<proteinExistence type="predicted"/>
<evidence type="ECO:0000256" key="1">
    <source>
        <dbReference type="SAM" id="MobiDB-lite"/>
    </source>
</evidence>
<keyword evidence="3" id="KW-1185">Reference proteome</keyword>
<protein>
    <submittedName>
        <fullName evidence="2">Uncharacterized protein</fullName>
    </submittedName>
</protein>
<evidence type="ECO:0000313" key="2">
    <source>
        <dbReference type="EMBL" id="CAI0376729.1"/>
    </source>
</evidence>
<accession>A0AAV0GVL1</accession>
<dbReference type="EMBL" id="CAMGYJ010000002">
    <property type="protein sequence ID" value="CAI0376729.1"/>
    <property type="molecule type" value="Genomic_DNA"/>
</dbReference>
<feature type="compositionally biased region" description="Basic and acidic residues" evidence="1">
    <location>
        <begin position="49"/>
        <end position="58"/>
    </location>
</feature>
<sequence>MGPTHPLPHRRLPLVEVRRDEGLGAGGVEESLPRLQCQRTHCRVQRRGHQGEAGESRRALLHQRS</sequence>
<reference evidence="2" key="1">
    <citation type="submission" date="2022-08" db="EMBL/GenBank/DDBJ databases">
        <authorList>
            <person name="Gutierrez-Valencia J."/>
        </authorList>
    </citation>
    <scope>NUCLEOTIDE SEQUENCE</scope>
</reference>
<organism evidence="2 3">
    <name type="scientific">Linum tenue</name>
    <dbReference type="NCBI Taxonomy" id="586396"/>
    <lineage>
        <taxon>Eukaryota</taxon>
        <taxon>Viridiplantae</taxon>
        <taxon>Streptophyta</taxon>
        <taxon>Embryophyta</taxon>
        <taxon>Tracheophyta</taxon>
        <taxon>Spermatophyta</taxon>
        <taxon>Magnoliopsida</taxon>
        <taxon>eudicotyledons</taxon>
        <taxon>Gunneridae</taxon>
        <taxon>Pentapetalae</taxon>
        <taxon>rosids</taxon>
        <taxon>fabids</taxon>
        <taxon>Malpighiales</taxon>
        <taxon>Linaceae</taxon>
        <taxon>Linum</taxon>
    </lineage>
</organism>
<comment type="caution">
    <text evidence="2">The sequence shown here is derived from an EMBL/GenBank/DDBJ whole genome shotgun (WGS) entry which is preliminary data.</text>
</comment>
<gene>
    <name evidence="2" type="ORF">LITE_LOCUS1156</name>
</gene>
<dbReference type="AlphaFoldDB" id="A0AAV0GVL1"/>
<dbReference type="Proteomes" id="UP001154282">
    <property type="component" value="Unassembled WGS sequence"/>
</dbReference>
<feature type="region of interest" description="Disordered" evidence="1">
    <location>
        <begin position="43"/>
        <end position="65"/>
    </location>
</feature>